<comment type="similarity">
    <text evidence="2 7">Belongs to the KdsC family.</text>
</comment>
<dbReference type="NCBIfam" id="TIGR01670">
    <property type="entry name" value="KdsC-phosphatas"/>
    <property type="match status" value="1"/>
</dbReference>
<comment type="function">
    <text evidence="7">Catalyzes the hydrolysis of 3-deoxy-D-manno-octulosonate 8-phosphate (KDO 8-P) to 3-deoxy-D-manno-octulosonate (KDO) and inorganic phosphate.</text>
</comment>
<dbReference type="InterPro" id="IPR010023">
    <property type="entry name" value="KdsC_fam"/>
</dbReference>
<evidence type="ECO:0000256" key="1">
    <source>
        <dbReference type="ARBA" id="ARBA00001946"/>
    </source>
</evidence>
<evidence type="ECO:0000256" key="3">
    <source>
        <dbReference type="ARBA" id="ARBA00011881"/>
    </source>
</evidence>
<dbReference type="PANTHER" id="PTHR21485:SF3">
    <property type="entry name" value="N-ACYLNEURAMINATE CYTIDYLYLTRANSFERASE"/>
    <property type="match status" value="1"/>
</dbReference>
<dbReference type="InterPro" id="IPR036412">
    <property type="entry name" value="HAD-like_sf"/>
</dbReference>
<accession>A0ABQ5ZVW6</accession>
<protein>
    <recommendedName>
        <fullName evidence="7">3-deoxy-D-manno-octulosonate 8-phosphate phosphatase KdsC</fullName>
        <ecNumber evidence="7">3.1.3.45</ecNumber>
    </recommendedName>
    <alternativeName>
        <fullName evidence="7">KDO 8-P phosphatase</fullName>
    </alternativeName>
</protein>
<dbReference type="EMBL" id="BSOR01000011">
    <property type="protein sequence ID" value="GLR63178.1"/>
    <property type="molecule type" value="Genomic_DNA"/>
</dbReference>
<dbReference type="InterPro" id="IPR023214">
    <property type="entry name" value="HAD_sf"/>
</dbReference>
<proteinExistence type="inferred from homology"/>
<comment type="caution">
    <text evidence="8">The sequence shown here is derived from an EMBL/GenBank/DDBJ whole genome shotgun (WGS) entry which is preliminary data.</text>
</comment>
<gene>
    <name evidence="8" type="ORF">GCM10007878_06130</name>
</gene>
<comment type="subunit">
    <text evidence="3 7">Homotetramer.</text>
</comment>
<evidence type="ECO:0000256" key="6">
    <source>
        <dbReference type="ARBA" id="ARBA00022842"/>
    </source>
</evidence>
<dbReference type="InterPro" id="IPR050793">
    <property type="entry name" value="CMP-NeuNAc_synthase"/>
</dbReference>
<dbReference type="SFLD" id="SFLDS00003">
    <property type="entry name" value="Haloacid_Dehalogenase"/>
    <property type="match status" value="1"/>
</dbReference>
<dbReference type="Pfam" id="PF08282">
    <property type="entry name" value="Hydrolase_3"/>
    <property type="match status" value="1"/>
</dbReference>
<dbReference type="SUPFAM" id="SSF56784">
    <property type="entry name" value="HAD-like"/>
    <property type="match status" value="1"/>
</dbReference>
<keyword evidence="7" id="KW-0448">Lipopolysaccharide biosynthesis</keyword>
<evidence type="ECO:0000256" key="4">
    <source>
        <dbReference type="ARBA" id="ARBA00022723"/>
    </source>
</evidence>
<evidence type="ECO:0000256" key="5">
    <source>
        <dbReference type="ARBA" id="ARBA00022801"/>
    </source>
</evidence>
<comment type="cofactor">
    <cofactor evidence="1 7">
        <name>Mg(2+)</name>
        <dbReference type="ChEBI" id="CHEBI:18420"/>
    </cofactor>
</comment>
<comment type="catalytic activity">
    <reaction evidence="7">
        <text>3-deoxy-alpha-D-manno-2-octulosonate-8-phosphate + H2O = 3-deoxy-alpha-D-manno-oct-2-ulosonate + phosphate</text>
        <dbReference type="Rhea" id="RHEA:11500"/>
        <dbReference type="ChEBI" id="CHEBI:15377"/>
        <dbReference type="ChEBI" id="CHEBI:43474"/>
        <dbReference type="ChEBI" id="CHEBI:85985"/>
        <dbReference type="ChEBI" id="CHEBI:85986"/>
        <dbReference type="EC" id="3.1.3.45"/>
    </reaction>
</comment>
<name>A0ABQ5ZVW6_9GAMM</name>
<dbReference type="SFLD" id="SFLDG01136">
    <property type="entry name" value="C1.6:_Phosphoserine_Phosphatas"/>
    <property type="match status" value="1"/>
</dbReference>
<keyword evidence="6 7" id="KW-0460">Magnesium</keyword>
<dbReference type="PIRSF" id="PIRSF006118">
    <property type="entry name" value="KDO8-P_Ptase"/>
    <property type="match status" value="1"/>
</dbReference>
<evidence type="ECO:0000313" key="9">
    <source>
        <dbReference type="Proteomes" id="UP001156682"/>
    </source>
</evidence>
<keyword evidence="4 7" id="KW-0479">Metal-binding</keyword>
<dbReference type="CDD" id="cd01630">
    <property type="entry name" value="HAD_KDO-like"/>
    <property type="match status" value="1"/>
</dbReference>
<dbReference type="EC" id="3.1.3.45" evidence="7"/>
<sequence>MDITENLLDKLRPIRLMVLDVDGVLTDGSLFFHANGGQESKAFNTQDGQGIKLLQASGVKMAIITGRVSKVVSLRAEALSIEHTLLGREDKITALSEIVNELNLDWSQVGYCGDDLPDLAAIRKAGFGASVANAPSYIQQYSDYTTQREGGKGAVREITDLIMQAQGTWQACIDHYLYNLRAH</sequence>
<dbReference type="PANTHER" id="PTHR21485">
    <property type="entry name" value="HAD SUPERFAMILY MEMBERS CMAS AND KDSC"/>
    <property type="match status" value="1"/>
</dbReference>
<evidence type="ECO:0000313" key="8">
    <source>
        <dbReference type="EMBL" id="GLR63178.1"/>
    </source>
</evidence>
<keyword evidence="9" id="KW-1185">Reference proteome</keyword>
<dbReference type="RefSeq" id="WP_027850285.1">
    <property type="nucleotide sequence ID" value="NZ_BSOR01000011.1"/>
</dbReference>
<evidence type="ECO:0000256" key="2">
    <source>
        <dbReference type="ARBA" id="ARBA00005893"/>
    </source>
</evidence>
<evidence type="ECO:0000256" key="7">
    <source>
        <dbReference type="PIRNR" id="PIRNR006118"/>
    </source>
</evidence>
<dbReference type="Gene3D" id="3.40.50.1000">
    <property type="entry name" value="HAD superfamily/HAD-like"/>
    <property type="match status" value="1"/>
</dbReference>
<dbReference type="SFLD" id="SFLDG01138">
    <property type="entry name" value="C1.6.2:_Deoxy-d-mannose-octulo"/>
    <property type="match status" value="1"/>
</dbReference>
<organism evidence="8 9">
    <name type="scientific">Marinospirillum insulare</name>
    <dbReference type="NCBI Taxonomy" id="217169"/>
    <lineage>
        <taxon>Bacteria</taxon>
        <taxon>Pseudomonadati</taxon>
        <taxon>Pseudomonadota</taxon>
        <taxon>Gammaproteobacteria</taxon>
        <taxon>Oceanospirillales</taxon>
        <taxon>Oceanospirillaceae</taxon>
        <taxon>Marinospirillum</taxon>
    </lineage>
</organism>
<reference evidence="9" key="1">
    <citation type="journal article" date="2019" name="Int. J. Syst. Evol. Microbiol.">
        <title>The Global Catalogue of Microorganisms (GCM) 10K type strain sequencing project: providing services to taxonomists for standard genome sequencing and annotation.</title>
        <authorList>
            <consortium name="The Broad Institute Genomics Platform"/>
            <consortium name="The Broad Institute Genome Sequencing Center for Infectious Disease"/>
            <person name="Wu L."/>
            <person name="Ma J."/>
        </authorList>
    </citation>
    <scope>NUCLEOTIDE SEQUENCE [LARGE SCALE GENOMIC DNA]</scope>
    <source>
        <strain evidence="9">NBRC 100033</strain>
    </source>
</reference>
<dbReference type="Proteomes" id="UP001156682">
    <property type="component" value="Unassembled WGS sequence"/>
</dbReference>
<keyword evidence="5 7" id="KW-0378">Hydrolase</keyword>